<dbReference type="PANTHER" id="PTHR42698">
    <property type="entry name" value="GTPASE ERA"/>
    <property type="match status" value="1"/>
</dbReference>
<dbReference type="NCBIfam" id="NF000908">
    <property type="entry name" value="PRK00089.1"/>
    <property type="match status" value="1"/>
</dbReference>
<dbReference type="NCBIfam" id="TIGR00436">
    <property type="entry name" value="era"/>
    <property type="match status" value="1"/>
</dbReference>
<dbReference type="GO" id="GO:0070181">
    <property type="term" value="F:small ribosomal subunit rRNA binding"/>
    <property type="evidence" value="ECO:0007669"/>
    <property type="project" value="UniProtKB-UniRule"/>
</dbReference>
<feature type="domain" description="KH type-2" evidence="11">
    <location>
        <begin position="208"/>
        <end position="286"/>
    </location>
</feature>
<feature type="domain" description="Era-type G" evidence="12">
    <location>
        <begin position="7"/>
        <end position="177"/>
    </location>
</feature>
<dbReference type="FunFam" id="3.40.50.300:FF:000094">
    <property type="entry name" value="GTPase Era"/>
    <property type="match status" value="1"/>
</dbReference>
<sequence>MLDKEFKSGFVAIIGRPNVGKSTLLNNIIGQKVAITSNKAQTTRNKIAGIYTTDQAQVVFLDTPGIHKPHNSLDQYMEKASFGALNEADAIWFVVDASEKRGPGDNFIIERLKEVQNTPVYLLVNKIDLIKNKNDLFKTIASYTTNAIDWSEVYPISAISGEAVEELVANIIEKLNPGPQFFAKDQITDHPERFLVAELIREKILLLTEQEVPHSIAIVIDSMKKDGENGKLHIQASIIVERASQKNIIIGKQGSMIKKIGQLARKDIENLLGDKVYLETWVKVEARWRERPQSLQELGYNSKQDF</sequence>
<keyword evidence="7 8" id="KW-0472">Membrane</keyword>
<evidence type="ECO:0000256" key="3">
    <source>
        <dbReference type="ARBA" id="ARBA00022517"/>
    </source>
</evidence>
<feature type="region of interest" description="G3" evidence="9">
    <location>
        <begin position="62"/>
        <end position="65"/>
    </location>
</feature>
<reference evidence="14" key="3">
    <citation type="submission" date="2020-01" db="EMBL/GenBank/DDBJ databases">
        <authorList>
            <person name="Cousin F.J."/>
            <person name="Le Guellec R."/>
            <person name="Cretenet M."/>
        </authorList>
    </citation>
    <scope>NUCLEOTIDE SEQUENCE</scope>
    <source>
        <strain evidence="14">UCMA 15228</strain>
    </source>
</reference>
<dbReference type="Gene3D" id="3.40.50.300">
    <property type="entry name" value="P-loop containing nucleotide triphosphate hydrolases"/>
    <property type="match status" value="1"/>
</dbReference>
<protein>
    <recommendedName>
        <fullName evidence="2 8">GTPase Era</fullName>
    </recommendedName>
</protein>
<dbReference type="GO" id="GO:0043024">
    <property type="term" value="F:ribosomal small subunit binding"/>
    <property type="evidence" value="ECO:0007669"/>
    <property type="project" value="TreeGrafter"/>
</dbReference>
<keyword evidence="8" id="KW-1003">Cell membrane</keyword>
<keyword evidence="8" id="KW-0699">rRNA-binding</keyword>
<dbReference type="Proteomes" id="UP000286907">
    <property type="component" value="Chromosome"/>
</dbReference>
<feature type="region of interest" description="G4" evidence="9">
    <location>
        <begin position="125"/>
        <end position="128"/>
    </location>
</feature>
<keyword evidence="5 8" id="KW-0694">RNA-binding</keyword>
<dbReference type="PANTHER" id="PTHR42698:SF1">
    <property type="entry name" value="GTPASE ERA, MITOCHONDRIAL"/>
    <property type="match status" value="1"/>
</dbReference>
<dbReference type="SUPFAM" id="SSF54814">
    <property type="entry name" value="Prokaryotic type KH domain (KH-domain type II)"/>
    <property type="match status" value="1"/>
</dbReference>
<dbReference type="GO" id="GO:0000028">
    <property type="term" value="P:ribosomal small subunit assembly"/>
    <property type="evidence" value="ECO:0007669"/>
    <property type="project" value="TreeGrafter"/>
</dbReference>
<evidence type="ECO:0000313" key="14">
    <source>
        <dbReference type="EMBL" id="QAS70662.1"/>
    </source>
</evidence>
<dbReference type="PROSITE" id="PS50823">
    <property type="entry name" value="KH_TYPE_2"/>
    <property type="match status" value="1"/>
</dbReference>
<keyword evidence="3 8" id="KW-0690">Ribosome biogenesis</keyword>
<keyword evidence="8" id="KW-0963">Cytoplasm</keyword>
<evidence type="ECO:0000256" key="10">
    <source>
        <dbReference type="RuleBase" id="RU003761"/>
    </source>
</evidence>
<evidence type="ECO:0000313" key="13">
    <source>
        <dbReference type="EMBL" id="MDN6899735.1"/>
    </source>
</evidence>
<feature type="binding site" evidence="8">
    <location>
        <begin position="62"/>
        <end position="66"/>
    </location>
    <ligand>
        <name>GTP</name>
        <dbReference type="ChEBI" id="CHEBI:37565"/>
    </ligand>
</feature>
<dbReference type="InterPro" id="IPR015946">
    <property type="entry name" value="KH_dom-like_a/b"/>
</dbReference>
<evidence type="ECO:0000256" key="8">
    <source>
        <dbReference type="HAMAP-Rule" id="MF_00367"/>
    </source>
</evidence>
<dbReference type="InterPro" id="IPR006073">
    <property type="entry name" value="GTP-bd"/>
</dbReference>
<evidence type="ECO:0000256" key="9">
    <source>
        <dbReference type="PROSITE-ProRule" id="PRU01050"/>
    </source>
</evidence>
<dbReference type="EMBL" id="SDWY01000001">
    <property type="protein sequence ID" value="MDN6899735.1"/>
    <property type="molecule type" value="Genomic_DNA"/>
</dbReference>
<dbReference type="GO" id="GO:0005525">
    <property type="term" value="F:GTP binding"/>
    <property type="evidence" value="ECO:0007669"/>
    <property type="project" value="UniProtKB-UniRule"/>
</dbReference>
<organism evidence="13 16">
    <name type="scientific">Oenococcus sicerae</name>
    <dbReference type="NCBI Taxonomy" id="2203724"/>
    <lineage>
        <taxon>Bacteria</taxon>
        <taxon>Bacillati</taxon>
        <taxon>Bacillota</taxon>
        <taxon>Bacilli</taxon>
        <taxon>Lactobacillales</taxon>
        <taxon>Lactobacillaceae</taxon>
        <taxon>Oenococcus</taxon>
    </lineage>
</organism>
<dbReference type="InterPro" id="IPR030388">
    <property type="entry name" value="G_ERA_dom"/>
</dbReference>
<feature type="region of interest" description="G2" evidence="9">
    <location>
        <begin position="41"/>
        <end position="45"/>
    </location>
</feature>
<dbReference type="SUPFAM" id="SSF52540">
    <property type="entry name" value="P-loop containing nucleoside triphosphate hydrolases"/>
    <property type="match status" value="1"/>
</dbReference>
<comment type="subcellular location">
    <subcellularLocation>
        <location evidence="8">Cytoplasm</location>
    </subcellularLocation>
    <subcellularLocation>
        <location evidence="8">Cell membrane</location>
        <topology evidence="8">Peripheral membrane protein</topology>
    </subcellularLocation>
</comment>
<dbReference type="AlphaFoldDB" id="A0AAJ1R9J0"/>
<evidence type="ECO:0000313" key="16">
    <source>
        <dbReference type="Proteomes" id="UP001167919"/>
    </source>
</evidence>
<dbReference type="InterPro" id="IPR009019">
    <property type="entry name" value="KH_sf_prok-type"/>
</dbReference>
<keyword evidence="15" id="KW-1185">Reference proteome</keyword>
<keyword evidence="4 8" id="KW-0547">Nucleotide-binding</keyword>
<dbReference type="PRINTS" id="PR00326">
    <property type="entry name" value="GTP1OBG"/>
</dbReference>
<evidence type="ECO:0000256" key="2">
    <source>
        <dbReference type="ARBA" id="ARBA00020484"/>
    </source>
</evidence>
<dbReference type="InterPro" id="IPR005662">
    <property type="entry name" value="GTPase_Era-like"/>
</dbReference>
<dbReference type="Proteomes" id="UP001167919">
    <property type="component" value="Unassembled WGS sequence"/>
</dbReference>
<feature type="region of interest" description="G5" evidence="9">
    <location>
        <begin position="156"/>
        <end position="158"/>
    </location>
</feature>
<feature type="binding site" evidence="8">
    <location>
        <begin position="15"/>
        <end position="22"/>
    </location>
    <ligand>
        <name>GTP</name>
        <dbReference type="ChEBI" id="CHEBI:37565"/>
    </ligand>
</feature>
<gene>
    <name evidence="8" type="primary">era</name>
    <name evidence="14" type="ORF">DLJ48_07770</name>
    <name evidence="13" type="ORF">EVC35_01775</name>
</gene>
<evidence type="ECO:0000313" key="15">
    <source>
        <dbReference type="Proteomes" id="UP000286907"/>
    </source>
</evidence>
<dbReference type="Pfam" id="PF07650">
    <property type="entry name" value="KH_2"/>
    <property type="match status" value="1"/>
</dbReference>
<feature type="region of interest" description="G1" evidence="9">
    <location>
        <begin position="15"/>
        <end position="22"/>
    </location>
</feature>
<dbReference type="CDD" id="cd22534">
    <property type="entry name" value="KH-II_Era"/>
    <property type="match status" value="1"/>
</dbReference>
<evidence type="ECO:0000256" key="7">
    <source>
        <dbReference type="ARBA" id="ARBA00023136"/>
    </source>
</evidence>
<dbReference type="Pfam" id="PF01926">
    <property type="entry name" value="MMR_HSR1"/>
    <property type="match status" value="1"/>
</dbReference>
<name>A0AAJ1R9J0_9LACO</name>
<dbReference type="PROSITE" id="PS51713">
    <property type="entry name" value="G_ERA"/>
    <property type="match status" value="1"/>
</dbReference>
<evidence type="ECO:0000256" key="1">
    <source>
        <dbReference type="ARBA" id="ARBA00007921"/>
    </source>
</evidence>
<reference evidence="14 15" key="1">
    <citation type="journal article" date="2019" name="Syst. Appl. Microbiol.">
        <title>Oenococcus sicerae sp. nov., isolated from French cider.</title>
        <authorList>
            <person name="Cousin F.J."/>
            <person name="Le Guellec R."/>
            <person name="Chagnot C."/>
            <person name="Goux D."/>
            <person name="Dalmasso M."/>
            <person name="Laplace J.M."/>
            <person name="Cretenet M."/>
        </authorList>
    </citation>
    <scope>NUCLEOTIDE SEQUENCE [LARGE SCALE GENOMIC DNA]</scope>
    <source>
        <strain evidence="14 15">UCMA 15228</strain>
    </source>
</reference>
<dbReference type="NCBIfam" id="TIGR00231">
    <property type="entry name" value="small_GTP"/>
    <property type="match status" value="1"/>
</dbReference>
<keyword evidence="6 8" id="KW-0342">GTP-binding</keyword>
<accession>A0AAJ1R9J0</accession>
<comment type="similarity">
    <text evidence="1 8 9 10">Belongs to the TRAFAC class TrmE-Era-EngA-EngB-Septin-like GTPase superfamily. Era GTPase family.</text>
</comment>
<dbReference type="HAMAP" id="MF_00367">
    <property type="entry name" value="GTPase_Era"/>
    <property type="match status" value="1"/>
</dbReference>
<dbReference type="InterPro" id="IPR005225">
    <property type="entry name" value="Small_GTP-bd"/>
</dbReference>
<dbReference type="GO" id="GO:0003924">
    <property type="term" value="F:GTPase activity"/>
    <property type="evidence" value="ECO:0007669"/>
    <property type="project" value="UniProtKB-UniRule"/>
</dbReference>
<dbReference type="GO" id="GO:0005829">
    <property type="term" value="C:cytosol"/>
    <property type="evidence" value="ECO:0007669"/>
    <property type="project" value="TreeGrafter"/>
</dbReference>
<dbReference type="CDD" id="cd04163">
    <property type="entry name" value="Era"/>
    <property type="match status" value="1"/>
</dbReference>
<comment type="function">
    <text evidence="8">An essential GTPase that binds both GDP and GTP, with rapid nucleotide exchange. Plays a role in 16S rRNA processing and 30S ribosomal subunit biogenesis and possibly also in cell cycle regulation and energy metabolism.</text>
</comment>
<evidence type="ECO:0000259" key="11">
    <source>
        <dbReference type="PROSITE" id="PS50823"/>
    </source>
</evidence>
<dbReference type="GO" id="GO:0005886">
    <property type="term" value="C:plasma membrane"/>
    <property type="evidence" value="ECO:0007669"/>
    <property type="project" value="UniProtKB-SubCell"/>
</dbReference>
<dbReference type="InterPro" id="IPR004044">
    <property type="entry name" value="KH_dom_type_2"/>
</dbReference>
<dbReference type="InterPro" id="IPR027417">
    <property type="entry name" value="P-loop_NTPase"/>
</dbReference>
<reference evidence="13" key="2">
    <citation type="submission" date="2019-01" db="EMBL/GenBank/DDBJ databases">
        <title>Oenococcus sicerae UCMA17102.</title>
        <authorList>
            <person name="Cousin F.J."/>
            <person name="Le Guellec R."/>
            <person name="Cretenet M."/>
        </authorList>
    </citation>
    <scope>NUCLEOTIDE SEQUENCE</scope>
    <source>
        <strain evidence="13">UCMA17102</strain>
    </source>
</reference>
<dbReference type="FunFam" id="3.30.300.20:FF:000003">
    <property type="entry name" value="GTPase Era"/>
    <property type="match status" value="1"/>
</dbReference>
<proteinExistence type="inferred from homology"/>
<evidence type="ECO:0000259" key="12">
    <source>
        <dbReference type="PROSITE" id="PS51713"/>
    </source>
</evidence>
<dbReference type="Gene3D" id="3.30.300.20">
    <property type="match status" value="1"/>
</dbReference>
<evidence type="ECO:0000256" key="4">
    <source>
        <dbReference type="ARBA" id="ARBA00022741"/>
    </source>
</evidence>
<evidence type="ECO:0000256" key="5">
    <source>
        <dbReference type="ARBA" id="ARBA00022884"/>
    </source>
</evidence>
<comment type="subunit">
    <text evidence="8">Monomer.</text>
</comment>
<evidence type="ECO:0000256" key="6">
    <source>
        <dbReference type="ARBA" id="ARBA00023134"/>
    </source>
</evidence>
<dbReference type="EMBL" id="CP029684">
    <property type="protein sequence ID" value="QAS70662.1"/>
    <property type="molecule type" value="Genomic_DNA"/>
</dbReference>
<feature type="binding site" evidence="8">
    <location>
        <begin position="125"/>
        <end position="128"/>
    </location>
    <ligand>
        <name>GTP</name>
        <dbReference type="ChEBI" id="CHEBI:37565"/>
    </ligand>
</feature>